<reference evidence="2 3" key="1">
    <citation type="submission" date="2020-02" db="EMBL/GenBank/DDBJ databases">
        <authorList>
            <person name="Zheng R.K."/>
            <person name="Sun C.M."/>
        </authorList>
    </citation>
    <scope>NUCLEOTIDE SEQUENCE [LARGE SCALE GENOMIC DNA]</scope>
    <source>
        <strain evidence="3">rifampicinis</strain>
    </source>
</reference>
<accession>A0A7S8IG49</accession>
<dbReference type="InterPro" id="IPR005532">
    <property type="entry name" value="SUMF_dom"/>
</dbReference>
<dbReference type="SUPFAM" id="SSF56436">
    <property type="entry name" value="C-type lectin-like"/>
    <property type="match status" value="1"/>
</dbReference>
<evidence type="ECO:0000313" key="3">
    <source>
        <dbReference type="Proteomes" id="UP000594468"/>
    </source>
</evidence>
<feature type="domain" description="TIR" evidence="1">
    <location>
        <begin position="1"/>
        <end position="119"/>
    </location>
</feature>
<dbReference type="PROSITE" id="PS50104">
    <property type="entry name" value="TIR"/>
    <property type="match status" value="1"/>
</dbReference>
<dbReference type="AlphaFoldDB" id="A0A7S8IG49"/>
<dbReference type="Gene3D" id="3.40.50.10140">
    <property type="entry name" value="Toll/interleukin-1 receptor homology (TIR) domain"/>
    <property type="match status" value="1"/>
</dbReference>
<dbReference type="InterPro" id="IPR000157">
    <property type="entry name" value="TIR_dom"/>
</dbReference>
<dbReference type="InterPro" id="IPR051043">
    <property type="entry name" value="Sulfatase_Mod_Factor_Kinase"/>
</dbReference>
<dbReference type="InterPro" id="IPR035897">
    <property type="entry name" value="Toll_tir_struct_dom_sf"/>
</dbReference>
<dbReference type="RefSeq" id="WP_195171674.1">
    <property type="nucleotide sequence ID" value="NZ_CP062983.1"/>
</dbReference>
<dbReference type="PANTHER" id="PTHR23150:SF19">
    <property type="entry name" value="FORMYLGLYCINE-GENERATING ENZYME"/>
    <property type="match status" value="1"/>
</dbReference>
<dbReference type="SUPFAM" id="SSF52200">
    <property type="entry name" value="Toll/Interleukin receptor TIR domain"/>
    <property type="match status" value="1"/>
</dbReference>
<name>A0A7S8IG49_9CHLR</name>
<keyword evidence="3" id="KW-1185">Reference proteome</keyword>
<dbReference type="Proteomes" id="UP000594468">
    <property type="component" value="Chromosome"/>
</dbReference>
<dbReference type="InterPro" id="IPR042095">
    <property type="entry name" value="SUMF_sf"/>
</dbReference>
<evidence type="ECO:0000259" key="1">
    <source>
        <dbReference type="PROSITE" id="PS50104"/>
    </source>
</evidence>
<protein>
    <submittedName>
        <fullName evidence="2">SUMF1/EgtB/PvdO family nonheme iron enzyme</fullName>
    </submittedName>
</protein>
<gene>
    <name evidence="2" type="ORF">G4Y79_04290</name>
</gene>
<dbReference type="Pfam" id="PF03781">
    <property type="entry name" value="FGE-sulfatase"/>
    <property type="match status" value="1"/>
</dbReference>
<dbReference type="KEGG" id="pmet:G4Y79_04290"/>
<dbReference type="InterPro" id="IPR016187">
    <property type="entry name" value="CTDL_fold"/>
</dbReference>
<dbReference type="Pfam" id="PF13676">
    <property type="entry name" value="TIR_2"/>
    <property type="match status" value="1"/>
</dbReference>
<dbReference type="GO" id="GO:0120147">
    <property type="term" value="F:formylglycine-generating oxidase activity"/>
    <property type="evidence" value="ECO:0007669"/>
    <property type="project" value="TreeGrafter"/>
</dbReference>
<dbReference type="SMART" id="SM00255">
    <property type="entry name" value="TIR"/>
    <property type="match status" value="1"/>
</dbReference>
<sequence length="527" mass="60709">MKLFISYARVDKPLCKQIVHHLEDIHEVWYDRRLHAGQDWWQEIRERLNWCEGFVYLLSPESVTSEYCKKEYAIAIESGKHIFPVLIQARTQIPETLSHLQYANLSEGMEDIITLMNALTIAERRRYKRVTSIKPPVSIEEPAKNTSPADALGQAADAMEAENFDNAVFVIKHALEKKPSGRMERILRTLLTEADTALEQQAYLREAAREYAPILELVQRPATRVLGCEEFAEFQQDFPDYDPDNVAATCASFVQETPSVSSHSISTQPTSLSLMPALFKWNEIPGGRGTMKTDESGVTLTIPTERYWISKYPITNAQFAKFIEAEGYRTERWWTNEGWQKRLEGWHYDNGWKASGTPWTEPRYWTDSKWNGAEQPVVGVSWYEAVAFCLWLSETMGENIMLPTEDQWQYAAQGDDGRDYPWGKQWDASCCNNNVDKKGIGKTTTVRQYEGNGDSPFGVVDMAGNVWEWCLTDYDNKTNDINSNTERRVLRGGSWFNDDSDNHRCDFRFRLIPHYGLDNFGFRISRS</sequence>
<dbReference type="Gene3D" id="3.90.1580.10">
    <property type="entry name" value="paralog of FGE (formylglycine-generating enzyme)"/>
    <property type="match status" value="1"/>
</dbReference>
<evidence type="ECO:0000313" key="2">
    <source>
        <dbReference type="EMBL" id="QPC83608.1"/>
    </source>
</evidence>
<dbReference type="GO" id="GO:0007165">
    <property type="term" value="P:signal transduction"/>
    <property type="evidence" value="ECO:0007669"/>
    <property type="project" value="InterPro"/>
</dbReference>
<proteinExistence type="predicted"/>
<dbReference type="PANTHER" id="PTHR23150">
    <property type="entry name" value="SULFATASE MODIFYING FACTOR 1, 2"/>
    <property type="match status" value="1"/>
</dbReference>
<dbReference type="EMBL" id="CP062983">
    <property type="protein sequence ID" value="QPC83608.1"/>
    <property type="molecule type" value="Genomic_DNA"/>
</dbReference>
<organism evidence="2 3">
    <name type="scientific">Phototrophicus methaneseepsis</name>
    <dbReference type="NCBI Taxonomy" id="2710758"/>
    <lineage>
        <taxon>Bacteria</taxon>
        <taxon>Bacillati</taxon>
        <taxon>Chloroflexota</taxon>
        <taxon>Candidatus Thermofontia</taxon>
        <taxon>Phototrophicales</taxon>
        <taxon>Phototrophicaceae</taxon>
        <taxon>Phototrophicus</taxon>
    </lineage>
</organism>